<accession>A0A0B6ZCS7</accession>
<protein>
    <submittedName>
        <fullName evidence="1">Uncharacterized protein</fullName>
    </submittedName>
</protein>
<reference evidence="1" key="1">
    <citation type="submission" date="2014-12" db="EMBL/GenBank/DDBJ databases">
        <title>Insight into the proteome of Arion vulgaris.</title>
        <authorList>
            <person name="Aradska J."/>
            <person name="Bulat T."/>
            <person name="Smidak R."/>
            <person name="Sarate P."/>
            <person name="Gangsoo J."/>
            <person name="Sialana F."/>
            <person name="Bilban M."/>
            <person name="Lubec G."/>
        </authorList>
    </citation>
    <scope>NUCLEOTIDE SEQUENCE</scope>
    <source>
        <tissue evidence="1">Skin</tissue>
    </source>
</reference>
<organism evidence="1">
    <name type="scientific">Arion vulgaris</name>
    <dbReference type="NCBI Taxonomy" id="1028688"/>
    <lineage>
        <taxon>Eukaryota</taxon>
        <taxon>Metazoa</taxon>
        <taxon>Spiralia</taxon>
        <taxon>Lophotrochozoa</taxon>
        <taxon>Mollusca</taxon>
        <taxon>Gastropoda</taxon>
        <taxon>Heterobranchia</taxon>
        <taxon>Euthyneura</taxon>
        <taxon>Panpulmonata</taxon>
        <taxon>Eupulmonata</taxon>
        <taxon>Stylommatophora</taxon>
        <taxon>Helicina</taxon>
        <taxon>Arionoidea</taxon>
        <taxon>Arionidae</taxon>
        <taxon>Arion</taxon>
    </lineage>
</organism>
<dbReference type="AlphaFoldDB" id="A0A0B6ZCS7"/>
<name>A0A0B6ZCS7_9EUPU</name>
<evidence type="ECO:0000313" key="1">
    <source>
        <dbReference type="EMBL" id="CEK66257.1"/>
    </source>
</evidence>
<proteinExistence type="predicted"/>
<dbReference type="EMBL" id="HACG01019392">
    <property type="protein sequence ID" value="CEK66257.1"/>
    <property type="molecule type" value="Transcribed_RNA"/>
</dbReference>
<gene>
    <name evidence="1" type="primary">ORF57906</name>
</gene>
<sequence length="50" mass="5506">MLYLPPDMNSSGGSLSQMLVCYNHCKNHEPASYYLDSSIALVEAGLELRS</sequence>